<dbReference type="KEGG" id="svo:SVI_1802"/>
<gene>
    <name evidence="1" type="ordered locus">SVI_1802</name>
</gene>
<accession>D4ZJC4</accession>
<dbReference type="HOGENOM" id="CLU_3332943_0_0_6"/>
<dbReference type="Proteomes" id="UP000002350">
    <property type="component" value="Chromosome"/>
</dbReference>
<dbReference type="STRING" id="637905.SVI_1802"/>
<protein>
    <submittedName>
        <fullName evidence="1">Uncharacterized protein</fullName>
    </submittedName>
</protein>
<keyword evidence="2" id="KW-1185">Reference proteome</keyword>
<evidence type="ECO:0000313" key="1">
    <source>
        <dbReference type="EMBL" id="BAJ01773.1"/>
    </source>
</evidence>
<evidence type="ECO:0000313" key="2">
    <source>
        <dbReference type="Proteomes" id="UP000002350"/>
    </source>
</evidence>
<dbReference type="AlphaFoldDB" id="D4ZJC4"/>
<proteinExistence type="predicted"/>
<sequence length="38" mass="4294">MDEEILGSFKANETLSKMPEPRVTIYFKYAPDTLTTGV</sequence>
<organism evidence="1 2">
    <name type="scientific">Shewanella violacea (strain JCM 10179 / CIP 106290 / LMG 19151 / DSS12)</name>
    <dbReference type="NCBI Taxonomy" id="637905"/>
    <lineage>
        <taxon>Bacteria</taxon>
        <taxon>Pseudomonadati</taxon>
        <taxon>Pseudomonadota</taxon>
        <taxon>Gammaproteobacteria</taxon>
        <taxon>Alteromonadales</taxon>
        <taxon>Shewanellaceae</taxon>
        <taxon>Shewanella</taxon>
    </lineage>
</organism>
<reference evidence="2" key="1">
    <citation type="journal article" date="2010" name="Mol. Biosyst.">
        <title>Complete genome sequence and comparative analysis of Shewanella violacea, a psychrophilic and piezophilic bacterium from deep sea floor sediments.</title>
        <authorList>
            <person name="Aono E."/>
            <person name="Baba T."/>
            <person name="Ara T."/>
            <person name="Nishi T."/>
            <person name="Nakamichi T."/>
            <person name="Inamoto E."/>
            <person name="Toyonaga H."/>
            <person name="Hasegawa M."/>
            <person name="Takai Y."/>
            <person name="Okumura Y."/>
            <person name="Baba M."/>
            <person name="Tomita M."/>
            <person name="Kato C."/>
            <person name="Oshima T."/>
            <person name="Nakasone K."/>
            <person name="Mori H."/>
        </authorList>
    </citation>
    <scope>NUCLEOTIDE SEQUENCE [LARGE SCALE GENOMIC DNA]</scope>
    <source>
        <strain evidence="2">JCM 10179 / CIP 106290 / LMG 19151 / DSS12</strain>
    </source>
</reference>
<dbReference type="EMBL" id="AP011177">
    <property type="protein sequence ID" value="BAJ01773.1"/>
    <property type="molecule type" value="Genomic_DNA"/>
</dbReference>
<name>D4ZJC4_SHEVD</name>